<dbReference type="EMBL" id="JAERRH010000001">
    <property type="protein sequence ID" value="MBL1103610.1"/>
    <property type="molecule type" value="Genomic_DNA"/>
</dbReference>
<feature type="region of interest" description="Disordered" evidence="1">
    <location>
        <begin position="27"/>
        <end position="54"/>
    </location>
</feature>
<keyword evidence="4" id="KW-1185">Reference proteome</keyword>
<feature type="region of interest" description="Disordered" evidence="1">
    <location>
        <begin position="156"/>
        <end position="195"/>
    </location>
</feature>
<evidence type="ECO:0000256" key="2">
    <source>
        <dbReference type="SAM" id="SignalP"/>
    </source>
</evidence>
<evidence type="ECO:0000313" key="3">
    <source>
        <dbReference type="EMBL" id="MBL1103610.1"/>
    </source>
</evidence>
<reference evidence="3 4" key="1">
    <citation type="submission" date="2021-01" db="EMBL/GenBank/DDBJ databases">
        <title>WGS of actinomycetes isolated from Thailand.</title>
        <authorList>
            <person name="Thawai C."/>
        </authorList>
    </citation>
    <scope>NUCLEOTIDE SEQUENCE [LARGE SCALE GENOMIC DNA]</scope>
    <source>
        <strain evidence="3 4">CH5-8</strain>
    </source>
</reference>
<keyword evidence="2" id="KW-0732">Signal</keyword>
<accession>A0ABS1NU30</accession>
<name>A0ABS1NU30_9ACTN</name>
<comment type="caution">
    <text evidence="3">The sequence shown here is derived from an EMBL/GenBank/DDBJ whole genome shotgun (WGS) entry which is preliminary data.</text>
</comment>
<feature type="signal peptide" evidence="2">
    <location>
        <begin position="1"/>
        <end position="20"/>
    </location>
</feature>
<proteinExistence type="predicted"/>
<sequence>MIRTVRALPLLLLLPALLTACGTEKADAGGDGAAAGTGKPEAGRARESAPAPARSELDSRLRALGIAPELVYVTDVPGFTLAQQSVGVNGDDGFSVAYWAKNGAVLHLYAERGSAADCPGGYVCREPVKGRVVRLGGEKVAPDVVREAADAVHRPSPAELAGFLPPAPTATAPVERGDLPSYGDGAPDNSVGEGG</sequence>
<keyword evidence="3" id="KW-0449">Lipoprotein</keyword>
<feature type="chain" id="PRO_5045834411" evidence="2">
    <location>
        <begin position="21"/>
        <end position="195"/>
    </location>
</feature>
<evidence type="ECO:0000313" key="4">
    <source>
        <dbReference type="Proteomes" id="UP000621386"/>
    </source>
</evidence>
<gene>
    <name evidence="3" type="ORF">JK361_03155</name>
</gene>
<dbReference type="Proteomes" id="UP000621386">
    <property type="component" value="Unassembled WGS sequence"/>
</dbReference>
<organism evidence="3 4">
    <name type="scientific">Streptomyces musisoli</name>
    <dbReference type="NCBI Taxonomy" id="2802280"/>
    <lineage>
        <taxon>Bacteria</taxon>
        <taxon>Bacillati</taxon>
        <taxon>Actinomycetota</taxon>
        <taxon>Actinomycetes</taxon>
        <taxon>Kitasatosporales</taxon>
        <taxon>Streptomycetaceae</taxon>
        <taxon>Streptomyces</taxon>
    </lineage>
</organism>
<dbReference type="RefSeq" id="WP_201814044.1">
    <property type="nucleotide sequence ID" value="NZ_JAERRH010000001.1"/>
</dbReference>
<protein>
    <submittedName>
        <fullName evidence="3">Membrane lipoprotein</fullName>
    </submittedName>
</protein>
<evidence type="ECO:0000256" key="1">
    <source>
        <dbReference type="SAM" id="MobiDB-lite"/>
    </source>
</evidence>
<dbReference type="PROSITE" id="PS51257">
    <property type="entry name" value="PROKAR_LIPOPROTEIN"/>
    <property type="match status" value="1"/>
</dbReference>